<protein>
    <submittedName>
        <fullName evidence="1">Uncharacterized protein</fullName>
    </submittedName>
</protein>
<dbReference type="EMBL" id="DSPX01000004">
    <property type="protein sequence ID" value="HGF99226.1"/>
    <property type="molecule type" value="Genomic_DNA"/>
</dbReference>
<accession>A0A7C3ZUF0</accession>
<dbReference type="AlphaFoldDB" id="A0A7C3ZUF0"/>
<gene>
    <name evidence="1" type="ORF">ENR15_00745</name>
</gene>
<name>A0A7C3ZUF0_9CYAN</name>
<comment type="caution">
    <text evidence="1">The sequence shown here is derived from an EMBL/GenBank/DDBJ whole genome shotgun (WGS) entry which is preliminary data.</text>
</comment>
<reference evidence="1" key="1">
    <citation type="journal article" date="2020" name="mSystems">
        <title>Genome- and Community-Level Interaction Insights into Carbon Utilization and Element Cycling Functions of Hydrothermarchaeota in Hydrothermal Sediment.</title>
        <authorList>
            <person name="Zhou Z."/>
            <person name="Liu Y."/>
            <person name="Xu W."/>
            <person name="Pan J."/>
            <person name="Luo Z.H."/>
            <person name="Li M."/>
        </authorList>
    </citation>
    <scope>NUCLEOTIDE SEQUENCE [LARGE SCALE GENOMIC DNA]</scope>
    <source>
        <strain evidence="1">SpSt-374</strain>
    </source>
</reference>
<sequence>MNWAVQVLPDLTGLALSAGITLLINHGFEFKTRTAGGYQTFAHPDGSVIHIRPTGEIVRTGPQMRGADGKTYRRRYDQFGNQIKFVPGANTHRTGEKLVL</sequence>
<proteinExistence type="predicted"/>
<organism evidence="1">
    <name type="scientific">Planktothricoides sp. SpSt-374</name>
    <dbReference type="NCBI Taxonomy" id="2282167"/>
    <lineage>
        <taxon>Bacteria</taxon>
        <taxon>Bacillati</taxon>
        <taxon>Cyanobacteriota</taxon>
        <taxon>Cyanophyceae</taxon>
        <taxon>Oscillatoriophycideae</taxon>
        <taxon>Oscillatoriales</taxon>
        <taxon>Oscillatoriaceae</taxon>
        <taxon>Planktothricoides</taxon>
    </lineage>
</organism>
<evidence type="ECO:0000313" key="1">
    <source>
        <dbReference type="EMBL" id="HGF99226.1"/>
    </source>
</evidence>